<accession>A0AAV4TC25</accession>
<evidence type="ECO:0008006" key="3">
    <source>
        <dbReference type="Google" id="ProtNLM"/>
    </source>
</evidence>
<organism evidence="1 2">
    <name type="scientific">Caerostris darwini</name>
    <dbReference type="NCBI Taxonomy" id="1538125"/>
    <lineage>
        <taxon>Eukaryota</taxon>
        <taxon>Metazoa</taxon>
        <taxon>Ecdysozoa</taxon>
        <taxon>Arthropoda</taxon>
        <taxon>Chelicerata</taxon>
        <taxon>Arachnida</taxon>
        <taxon>Araneae</taxon>
        <taxon>Araneomorphae</taxon>
        <taxon>Entelegynae</taxon>
        <taxon>Araneoidea</taxon>
        <taxon>Araneidae</taxon>
        <taxon>Caerostris</taxon>
    </lineage>
</organism>
<comment type="caution">
    <text evidence="1">The sequence shown here is derived from an EMBL/GenBank/DDBJ whole genome shotgun (WGS) entry which is preliminary data.</text>
</comment>
<dbReference type="SUPFAM" id="SSF54928">
    <property type="entry name" value="RNA-binding domain, RBD"/>
    <property type="match status" value="1"/>
</dbReference>
<reference evidence="1 2" key="1">
    <citation type="submission" date="2021-06" db="EMBL/GenBank/DDBJ databases">
        <title>Caerostris darwini draft genome.</title>
        <authorList>
            <person name="Kono N."/>
            <person name="Arakawa K."/>
        </authorList>
    </citation>
    <scope>NUCLEOTIDE SEQUENCE [LARGE SCALE GENOMIC DNA]</scope>
</reference>
<keyword evidence="2" id="KW-1185">Reference proteome</keyword>
<dbReference type="Gene3D" id="3.30.70.330">
    <property type="match status" value="1"/>
</dbReference>
<name>A0AAV4TC25_9ARAC</name>
<dbReference type="EMBL" id="BPLQ01009472">
    <property type="protein sequence ID" value="GIY44183.1"/>
    <property type="molecule type" value="Genomic_DNA"/>
</dbReference>
<dbReference type="CDD" id="cd00590">
    <property type="entry name" value="RRM_SF"/>
    <property type="match status" value="1"/>
</dbReference>
<dbReference type="InterPro" id="IPR012677">
    <property type="entry name" value="Nucleotide-bd_a/b_plait_sf"/>
</dbReference>
<proteinExistence type="predicted"/>
<dbReference type="AlphaFoldDB" id="A0AAV4TC25"/>
<dbReference type="InterPro" id="IPR035979">
    <property type="entry name" value="RBD_domain_sf"/>
</dbReference>
<evidence type="ECO:0000313" key="1">
    <source>
        <dbReference type="EMBL" id="GIY44183.1"/>
    </source>
</evidence>
<evidence type="ECO:0000313" key="2">
    <source>
        <dbReference type="Proteomes" id="UP001054837"/>
    </source>
</evidence>
<protein>
    <recommendedName>
        <fullName evidence="3">RRM domain-containing protein</fullName>
    </recommendedName>
</protein>
<gene>
    <name evidence="1" type="primary">AVEN_247542_1</name>
    <name evidence="1" type="ORF">CDAR_497941</name>
</gene>
<sequence length="274" mass="31440">MAYFYKINDSESADLSDLEEIKVHKICSLSDNGPCIKYNFSKYVLIELLDKVTPETKLWAKLGLTKKKNVTHKYISIDPHRDYRRAIVVCTSSEEAKELAMELSQLKINEQLICAVVIQQMLSDICLFENRIIDCGDKRSQYQLVHVTGLNVRRKSRDLVEYLTEIFSPFGTILSIYVSDDKNGYAYPEGVIRFAYLSEAFAAELGHNQSVITDEYLSVVMHHNILLAQCDLRTRLKEAYEKKSNMVLINHHSEELKIEESVDNVAMVTNDNSE</sequence>
<dbReference type="GO" id="GO:0003676">
    <property type="term" value="F:nucleic acid binding"/>
    <property type="evidence" value="ECO:0007669"/>
    <property type="project" value="InterPro"/>
</dbReference>
<dbReference type="Proteomes" id="UP001054837">
    <property type="component" value="Unassembled WGS sequence"/>
</dbReference>